<dbReference type="FunFam" id="1.10.730.10:FF:000037">
    <property type="entry name" value="Methionyl-tRNA synthetase"/>
    <property type="match status" value="1"/>
</dbReference>
<evidence type="ECO:0000256" key="3">
    <source>
        <dbReference type="ARBA" id="ARBA00012838"/>
    </source>
</evidence>
<evidence type="ECO:0000256" key="2">
    <source>
        <dbReference type="ARBA" id="ARBA00005594"/>
    </source>
</evidence>
<dbReference type="CDD" id="cd07957">
    <property type="entry name" value="Anticodon_Ia_Met"/>
    <property type="match status" value="1"/>
</dbReference>
<dbReference type="Pfam" id="PF09334">
    <property type="entry name" value="tRNA-synt_1g"/>
    <property type="match status" value="1"/>
</dbReference>
<keyword evidence="6 12" id="KW-0547">Nucleotide-binding</keyword>
<dbReference type="Gene3D" id="2.20.28.20">
    <property type="entry name" value="Methionyl-tRNA synthetase, Zn-domain"/>
    <property type="match status" value="1"/>
</dbReference>
<dbReference type="Gene3D" id="1.10.287.10">
    <property type="entry name" value="S15/NS1, RNA-binding"/>
    <property type="match status" value="1"/>
</dbReference>
<evidence type="ECO:0000256" key="12">
    <source>
        <dbReference type="RuleBase" id="RU363039"/>
    </source>
</evidence>
<comment type="subcellular location">
    <subcellularLocation>
        <location evidence="1">Cytoplasm</location>
    </subcellularLocation>
</comment>
<dbReference type="PANTHER" id="PTHR45765">
    <property type="entry name" value="METHIONINE--TRNA LIGASE"/>
    <property type="match status" value="1"/>
</dbReference>
<dbReference type="Pfam" id="PF19303">
    <property type="entry name" value="Anticodon_3"/>
    <property type="match status" value="1"/>
</dbReference>
<dbReference type="InterPro" id="IPR014758">
    <property type="entry name" value="Met-tRNA_synth"/>
</dbReference>
<dbReference type="InterPro" id="IPR015413">
    <property type="entry name" value="Methionyl/Leucyl_tRNA_Synth"/>
</dbReference>
<dbReference type="Pfam" id="PF00458">
    <property type="entry name" value="WHEP-TRS"/>
    <property type="match status" value="1"/>
</dbReference>
<keyword evidence="16" id="KW-1185">Reference proteome</keyword>
<dbReference type="Proteomes" id="UP000807716">
    <property type="component" value="Unassembled WGS sequence"/>
</dbReference>
<evidence type="ECO:0000256" key="9">
    <source>
        <dbReference type="ARBA" id="ARBA00023146"/>
    </source>
</evidence>
<dbReference type="SUPFAM" id="SSF47060">
    <property type="entry name" value="S15/NS1 RNA-binding domain"/>
    <property type="match status" value="1"/>
</dbReference>
<dbReference type="InterPro" id="IPR009068">
    <property type="entry name" value="uS15_NS1_RNA-bd_sf"/>
</dbReference>
<organism evidence="15 16">
    <name type="scientific">Actinomortierella ambigua</name>
    <dbReference type="NCBI Taxonomy" id="1343610"/>
    <lineage>
        <taxon>Eukaryota</taxon>
        <taxon>Fungi</taxon>
        <taxon>Fungi incertae sedis</taxon>
        <taxon>Mucoromycota</taxon>
        <taxon>Mortierellomycotina</taxon>
        <taxon>Mortierellomycetes</taxon>
        <taxon>Mortierellales</taxon>
        <taxon>Mortierellaceae</taxon>
        <taxon>Actinomortierella</taxon>
    </lineage>
</organism>
<evidence type="ECO:0000313" key="15">
    <source>
        <dbReference type="EMBL" id="KAG0262348.1"/>
    </source>
</evidence>
<feature type="region of interest" description="Disordered" evidence="13">
    <location>
        <begin position="581"/>
        <end position="612"/>
    </location>
</feature>
<dbReference type="InterPro" id="IPR001412">
    <property type="entry name" value="aa-tRNA-synth_I_CS"/>
</dbReference>
<dbReference type="SUPFAM" id="SSF47323">
    <property type="entry name" value="Anticodon-binding domain of a subclass of class I aminoacyl-tRNA synthetases"/>
    <property type="match status" value="1"/>
</dbReference>
<gene>
    <name evidence="15" type="primary">RAR1</name>
    <name evidence="15" type="ORF">DFQ27_002420</name>
</gene>
<dbReference type="GO" id="GO:0017102">
    <property type="term" value="C:methionyl glutamyl tRNA synthetase complex"/>
    <property type="evidence" value="ECO:0007669"/>
    <property type="project" value="UniProtKB-ARBA"/>
</dbReference>
<protein>
    <recommendedName>
        <fullName evidence="3">methionine--tRNA ligase</fullName>
        <ecNumber evidence="3">6.1.1.10</ecNumber>
    </recommendedName>
    <alternativeName>
        <fullName evidence="10">Methionyl-tRNA synthetase</fullName>
    </alternativeName>
</protein>
<proteinExistence type="inferred from homology"/>
<dbReference type="SUPFAM" id="SSF57770">
    <property type="entry name" value="Methionyl-tRNA synthetase (MetRS), Zn-domain"/>
    <property type="match status" value="1"/>
</dbReference>
<accession>A0A9P6Q9N6</accession>
<evidence type="ECO:0000259" key="14">
    <source>
        <dbReference type="PROSITE" id="PS51185"/>
    </source>
</evidence>
<dbReference type="PROSITE" id="PS00178">
    <property type="entry name" value="AA_TRNA_LIGASE_I"/>
    <property type="match status" value="1"/>
</dbReference>
<keyword evidence="9 12" id="KW-0030">Aminoacyl-tRNA synthetase</keyword>
<keyword evidence="8 12" id="KW-0648">Protein biosynthesis</keyword>
<keyword evidence="7 12" id="KW-0067">ATP-binding</keyword>
<evidence type="ECO:0000256" key="6">
    <source>
        <dbReference type="ARBA" id="ARBA00022741"/>
    </source>
</evidence>
<dbReference type="InterPro" id="IPR033911">
    <property type="entry name" value="MetRS_core"/>
</dbReference>
<dbReference type="EC" id="6.1.1.10" evidence="3"/>
<dbReference type="AlphaFoldDB" id="A0A9P6Q9N6"/>
<dbReference type="GO" id="GO:0005829">
    <property type="term" value="C:cytosol"/>
    <property type="evidence" value="ECO:0007669"/>
    <property type="project" value="TreeGrafter"/>
</dbReference>
<dbReference type="GO" id="GO:0006431">
    <property type="term" value="P:methionyl-tRNA aminoacylation"/>
    <property type="evidence" value="ECO:0007669"/>
    <property type="project" value="InterPro"/>
</dbReference>
<evidence type="ECO:0000256" key="11">
    <source>
        <dbReference type="ARBA" id="ARBA00047364"/>
    </source>
</evidence>
<dbReference type="GO" id="GO:0005524">
    <property type="term" value="F:ATP binding"/>
    <property type="evidence" value="ECO:0007669"/>
    <property type="project" value="UniProtKB-KW"/>
</dbReference>
<dbReference type="PRINTS" id="PR01041">
    <property type="entry name" value="TRNASYNTHMET"/>
</dbReference>
<evidence type="ECO:0000256" key="4">
    <source>
        <dbReference type="ARBA" id="ARBA00022490"/>
    </source>
</evidence>
<comment type="similarity">
    <text evidence="2 12">Belongs to the class-I aminoacyl-tRNA synthetase family.</text>
</comment>
<comment type="caution">
    <text evidence="15">The sequence shown here is derived from an EMBL/GenBank/DDBJ whole genome shotgun (WGS) entry which is preliminary data.</text>
</comment>
<dbReference type="Gene3D" id="3.40.50.620">
    <property type="entry name" value="HUPs"/>
    <property type="match status" value="1"/>
</dbReference>
<dbReference type="InterPro" id="IPR029038">
    <property type="entry name" value="MetRS_Zn"/>
</dbReference>
<evidence type="ECO:0000256" key="7">
    <source>
        <dbReference type="ARBA" id="ARBA00022840"/>
    </source>
</evidence>
<dbReference type="GO" id="GO:0017101">
    <property type="term" value="C:aminoacyl-tRNA synthetase multienzyme complex"/>
    <property type="evidence" value="ECO:0007669"/>
    <property type="project" value="TreeGrafter"/>
</dbReference>
<dbReference type="EMBL" id="JAAAJB010000190">
    <property type="protein sequence ID" value="KAG0262348.1"/>
    <property type="molecule type" value="Genomic_DNA"/>
</dbReference>
<dbReference type="PROSITE" id="PS00762">
    <property type="entry name" value="WHEP_TRS_1"/>
    <property type="match status" value="1"/>
</dbReference>
<reference evidence="15" key="1">
    <citation type="journal article" date="2020" name="Fungal Divers.">
        <title>Resolving the Mortierellaceae phylogeny through synthesis of multi-gene phylogenetics and phylogenomics.</title>
        <authorList>
            <person name="Vandepol N."/>
            <person name="Liber J."/>
            <person name="Desiro A."/>
            <person name="Na H."/>
            <person name="Kennedy M."/>
            <person name="Barry K."/>
            <person name="Grigoriev I.V."/>
            <person name="Miller A.N."/>
            <person name="O'Donnell K."/>
            <person name="Stajich J.E."/>
            <person name="Bonito G."/>
        </authorList>
    </citation>
    <scope>NUCLEOTIDE SEQUENCE</scope>
    <source>
        <strain evidence="15">BC1065</strain>
    </source>
</reference>
<keyword evidence="4" id="KW-0963">Cytoplasm</keyword>
<dbReference type="PROSITE" id="PS51185">
    <property type="entry name" value="WHEP_TRS_2"/>
    <property type="match status" value="1"/>
</dbReference>
<evidence type="ECO:0000256" key="13">
    <source>
        <dbReference type="SAM" id="MobiDB-lite"/>
    </source>
</evidence>
<dbReference type="SMART" id="SM00991">
    <property type="entry name" value="WHEP-TRS"/>
    <property type="match status" value="1"/>
</dbReference>
<keyword evidence="5 12" id="KW-0436">Ligase</keyword>
<dbReference type="FunFam" id="2.20.28.20:FF:000001">
    <property type="entry name" value="Methionine--tRNA ligase"/>
    <property type="match status" value="1"/>
</dbReference>
<evidence type="ECO:0000256" key="1">
    <source>
        <dbReference type="ARBA" id="ARBA00004496"/>
    </source>
</evidence>
<evidence type="ECO:0000256" key="8">
    <source>
        <dbReference type="ARBA" id="ARBA00022917"/>
    </source>
</evidence>
<dbReference type="GO" id="GO:0004825">
    <property type="term" value="F:methionine-tRNA ligase activity"/>
    <property type="evidence" value="ECO:0007669"/>
    <property type="project" value="UniProtKB-EC"/>
</dbReference>
<evidence type="ECO:0000313" key="16">
    <source>
        <dbReference type="Proteomes" id="UP000807716"/>
    </source>
</evidence>
<dbReference type="Gene3D" id="1.10.730.10">
    <property type="entry name" value="Isoleucyl-tRNA Synthetase, Domain 1"/>
    <property type="match status" value="1"/>
</dbReference>
<feature type="domain" description="WHEP-TRS" evidence="14">
    <location>
        <begin position="621"/>
        <end position="675"/>
    </location>
</feature>
<dbReference type="OrthoDB" id="5844513at2759"/>
<comment type="catalytic activity">
    <reaction evidence="11">
        <text>tRNA(Met) + L-methionine + ATP = L-methionyl-tRNA(Met) + AMP + diphosphate</text>
        <dbReference type="Rhea" id="RHEA:13481"/>
        <dbReference type="Rhea" id="RHEA-COMP:9667"/>
        <dbReference type="Rhea" id="RHEA-COMP:9698"/>
        <dbReference type="ChEBI" id="CHEBI:30616"/>
        <dbReference type="ChEBI" id="CHEBI:33019"/>
        <dbReference type="ChEBI" id="CHEBI:57844"/>
        <dbReference type="ChEBI" id="CHEBI:78442"/>
        <dbReference type="ChEBI" id="CHEBI:78530"/>
        <dbReference type="ChEBI" id="CHEBI:456215"/>
        <dbReference type="EC" id="6.1.1.10"/>
    </reaction>
</comment>
<evidence type="ECO:0000256" key="5">
    <source>
        <dbReference type="ARBA" id="ARBA00022598"/>
    </source>
</evidence>
<dbReference type="CDD" id="cd00814">
    <property type="entry name" value="MetRS_core"/>
    <property type="match status" value="1"/>
</dbReference>
<dbReference type="InterPro" id="IPR014729">
    <property type="entry name" value="Rossmann-like_a/b/a_fold"/>
</dbReference>
<dbReference type="InterPro" id="IPR009080">
    <property type="entry name" value="tRNAsynth_Ia_anticodon-bd"/>
</dbReference>
<sequence>MSTTIKQGIQLPPKQQNKLPISGQRNILITSALPYVNNVPHLGNIIGSTLSAEVFARFCRVRDINHLFICGTDEYGTATETKALEEGVSCQELCDKYYPIHKQCYEWLEIDFDKFGRTTTPEQTEIAQDIFLKLHERGFLIEDSMLQLYCSTCDRYLADRFVEGICPKCQYEDARGDQCDKCGNLLNATDLINPRCKLDNNRPEQRESKHWFLDLGRLQKDNETWFEKASVEGNWSNNCRVITQTWFKEGLRLRCITRDLKWGTPVPLPGWERKVFYVWFDAPIGYPSITATYTKDWAKWWKNPKEVKLYQFMGKDNVPFHSVIFPSTLIGTGEEWTMLNTLSTTEYLQYESSKFSKSRGVGVFGNNIQETGVPPSVWRYYLLSNRPETNDTQFLWKDFIARNNNELLANVGNFVNRVIKFVIAKYDSTVPNLETAAPVSASEEKLLKEVNEKLKTYVDLLENCKIRDGLRTAMEISALGNLYLQENKIDNTLFAEERPRCDRVVITALNLIYLLSAVFYPYMPSTSEGIVRQLNAPLRLLPDTFEVDSILGGHKIGKAEYLFKRIDEKMEEVWKAKYGGNAPKESAEDKKKNKKKAKSSAGAAAATPAAPVWKDGEKPEAVTALEKKIDDQGAKVRELKAAKADAALVKTEVSALLNLKGELNDLFAKLTVAEN</sequence>
<dbReference type="NCBIfam" id="TIGR00398">
    <property type="entry name" value="metG"/>
    <property type="match status" value="1"/>
</dbReference>
<dbReference type="SUPFAM" id="SSF52374">
    <property type="entry name" value="Nucleotidylyl transferase"/>
    <property type="match status" value="1"/>
</dbReference>
<feature type="compositionally biased region" description="Low complexity" evidence="13">
    <location>
        <begin position="599"/>
        <end position="612"/>
    </location>
</feature>
<evidence type="ECO:0000256" key="10">
    <source>
        <dbReference type="ARBA" id="ARBA00030904"/>
    </source>
</evidence>
<dbReference type="InterPro" id="IPR000738">
    <property type="entry name" value="WHEP-TRS_dom"/>
</dbReference>
<dbReference type="PANTHER" id="PTHR45765:SF1">
    <property type="entry name" value="METHIONINE--TRNA LIGASE, CYTOPLASMIC"/>
    <property type="match status" value="1"/>
</dbReference>
<dbReference type="InterPro" id="IPR041872">
    <property type="entry name" value="Anticodon_Met"/>
</dbReference>
<name>A0A9P6Q9N6_9FUNG</name>
<dbReference type="InterPro" id="IPR023458">
    <property type="entry name" value="Met-tRNA_ligase_1"/>
</dbReference>
<dbReference type="GO" id="GO:0036464">
    <property type="term" value="C:cytoplasmic ribonucleoprotein granule"/>
    <property type="evidence" value="ECO:0007669"/>
    <property type="project" value="UniProtKB-ARBA"/>
</dbReference>